<dbReference type="GO" id="GO:0016209">
    <property type="term" value="F:antioxidant activity"/>
    <property type="evidence" value="ECO:0007669"/>
    <property type="project" value="InterPro"/>
</dbReference>
<dbReference type="PROSITE" id="PS51352">
    <property type="entry name" value="THIOREDOXIN_2"/>
    <property type="match status" value="1"/>
</dbReference>
<dbReference type="InterPro" id="IPR000866">
    <property type="entry name" value="AhpC/TSA"/>
</dbReference>
<feature type="domain" description="Thioredoxin" evidence="5">
    <location>
        <begin position="198"/>
        <end position="345"/>
    </location>
</feature>
<evidence type="ECO:0000256" key="3">
    <source>
        <dbReference type="ARBA" id="ARBA00023157"/>
    </source>
</evidence>
<name>A0A381UPP9_9ZZZZ</name>
<evidence type="ECO:0000256" key="2">
    <source>
        <dbReference type="ARBA" id="ARBA00022748"/>
    </source>
</evidence>
<protein>
    <recommendedName>
        <fullName evidence="5">Thioredoxin domain-containing protein</fullName>
    </recommendedName>
</protein>
<keyword evidence="2" id="KW-0201">Cytochrome c-type biogenesis</keyword>
<dbReference type="InterPro" id="IPR013766">
    <property type="entry name" value="Thioredoxin_domain"/>
</dbReference>
<gene>
    <name evidence="6" type="ORF">METZ01_LOCUS82989</name>
</gene>
<dbReference type="Gene3D" id="3.40.30.10">
    <property type="entry name" value="Glutaredoxin"/>
    <property type="match status" value="1"/>
</dbReference>
<dbReference type="PROSITE" id="PS51257">
    <property type="entry name" value="PROKAR_LIPOPROTEIN"/>
    <property type="match status" value="1"/>
</dbReference>
<evidence type="ECO:0000256" key="1">
    <source>
        <dbReference type="ARBA" id="ARBA00004196"/>
    </source>
</evidence>
<organism evidence="6">
    <name type="scientific">marine metagenome</name>
    <dbReference type="NCBI Taxonomy" id="408172"/>
    <lineage>
        <taxon>unclassified sequences</taxon>
        <taxon>metagenomes</taxon>
        <taxon>ecological metagenomes</taxon>
    </lineage>
</organism>
<evidence type="ECO:0000256" key="4">
    <source>
        <dbReference type="ARBA" id="ARBA00023284"/>
    </source>
</evidence>
<dbReference type="InterPro" id="IPR050553">
    <property type="entry name" value="Thioredoxin_ResA/DsbE_sf"/>
</dbReference>
<proteinExistence type="predicted"/>
<evidence type="ECO:0000259" key="5">
    <source>
        <dbReference type="PROSITE" id="PS51352"/>
    </source>
</evidence>
<dbReference type="InterPro" id="IPR036249">
    <property type="entry name" value="Thioredoxin-like_sf"/>
</dbReference>
<dbReference type="GO" id="GO:0016491">
    <property type="term" value="F:oxidoreductase activity"/>
    <property type="evidence" value="ECO:0007669"/>
    <property type="project" value="InterPro"/>
</dbReference>
<dbReference type="PANTHER" id="PTHR42852">
    <property type="entry name" value="THIOL:DISULFIDE INTERCHANGE PROTEIN DSBE"/>
    <property type="match status" value="1"/>
</dbReference>
<dbReference type="EMBL" id="UINC01006873">
    <property type="protein sequence ID" value="SVA30135.1"/>
    <property type="molecule type" value="Genomic_DNA"/>
</dbReference>
<keyword evidence="4" id="KW-0676">Redox-active center</keyword>
<dbReference type="GO" id="GO:0017004">
    <property type="term" value="P:cytochrome complex assembly"/>
    <property type="evidence" value="ECO:0007669"/>
    <property type="project" value="UniProtKB-KW"/>
</dbReference>
<dbReference type="GO" id="GO:0030313">
    <property type="term" value="C:cell envelope"/>
    <property type="evidence" value="ECO:0007669"/>
    <property type="project" value="UniProtKB-SubCell"/>
</dbReference>
<evidence type="ECO:0000313" key="6">
    <source>
        <dbReference type="EMBL" id="SVA30135.1"/>
    </source>
</evidence>
<dbReference type="Pfam" id="PF00578">
    <property type="entry name" value="AhpC-TSA"/>
    <property type="match status" value="1"/>
</dbReference>
<reference evidence="6" key="1">
    <citation type="submission" date="2018-05" db="EMBL/GenBank/DDBJ databases">
        <authorList>
            <person name="Lanie J.A."/>
            <person name="Ng W.-L."/>
            <person name="Kazmierczak K.M."/>
            <person name="Andrzejewski T.M."/>
            <person name="Davidsen T.M."/>
            <person name="Wayne K.J."/>
            <person name="Tettelin H."/>
            <person name="Glass J.I."/>
            <person name="Rusch D."/>
            <person name="Podicherti R."/>
            <person name="Tsui H.-C.T."/>
            <person name="Winkler M.E."/>
        </authorList>
    </citation>
    <scope>NUCLEOTIDE SEQUENCE</scope>
</reference>
<dbReference type="CDD" id="cd02966">
    <property type="entry name" value="TlpA_like_family"/>
    <property type="match status" value="1"/>
</dbReference>
<accession>A0A381UPP9</accession>
<sequence>MKKIIVLIIIILSSCNKNNDFVSFKGKVINPNSDSLLIYNNDYKKTIKLNEDNSFSDTLNIKAGKYIIYDGKYAVWSYLKNGYDIEMNVKPNILDSAGNKISNFRESINFKGKGSDINNFLFEYNLRQSESGMNLYDQMMSLDSIGINTALDSINKIYIKEVSELTNDNHFLELETINRDNFKKSYISFWNTKQEISKHNGKKSPYFNYENLLGGTTSIDDLKGKYLYIDVWATWCGPCKDEFPSFRKLEKKYHGIDYLDFVGISIDNIKDREKWIEMIDKEELSGIHLLADKDWKSQYVIDNMIDKSGIPRYIIVDPKGYIVNSDAPRPSQEKKLYSIIDNLNKNVVSQ</sequence>
<dbReference type="AlphaFoldDB" id="A0A381UPP9"/>
<dbReference type="PANTHER" id="PTHR42852:SF6">
    <property type="entry name" value="THIOL:DISULFIDE INTERCHANGE PROTEIN DSBE"/>
    <property type="match status" value="1"/>
</dbReference>
<keyword evidence="3" id="KW-1015">Disulfide bond</keyword>
<dbReference type="SUPFAM" id="SSF52833">
    <property type="entry name" value="Thioredoxin-like"/>
    <property type="match status" value="1"/>
</dbReference>
<comment type="subcellular location">
    <subcellularLocation>
        <location evidence="1">Cell envelope</location>
    </subcellularLocation>
</comment>